<keyword evidence="4" id="KW-0378">Hydrolase</keyword>
<sequence>MLLTVSKIVAATIAVSIAVQASVVPRKEADVANVTGASIRKNNWEGGPIRRCIDPDMLALTFDDGPFLYTSELLDYLDDQGVKVTLFMNGDSASYIEDHEDIVRRAYRSGHQIGSHTWSHADLTTLSEADIDYQMVRLDESFKKIIGVRPVHMRPPYGNVNERSMNYLNRHGYKVINWSIDSNDWRYRDNVHASLNEYYVALARSDAGGLGHIVIHHDTIPSTVRKLVPLVIDFAREKGFRLVTVGECLGESQSKWYR</sequence>
<keyword evidence="2" id="KW-0479">Metal-binding</keyword>
<dbReference type="PANTHER" id="PTHR46471">
    <property type="entry name" value="CHITIN DEACETYLASE"/>
    <property type="match status" value="1"/>
</dbReference>
<dbReference type="AlphaFoldDB" id="A0A1Y2G8V0"/>
<evidence type="ECO:0000256" key="3">
    <source>
        <dbReference type="ARBA" id="ARBA00022729"/>
    </source>
</evidence>
<proteinExistence type="predicted"/>
<dbReference type="Gene3D" id="3.20.20.370">
    <property type="entry name" value="Glycoside hydrolase/deacetylase"/>
    <property type="match status" value="1"/>
</dbReference>
<feature type="domain" description="NodB homology" evidence="7">
    <location>
        <begin position="56"/>
        <end position="243"/>
    </location>
</feature>
<accession>A0A1Y2G8V0</accession>
<comment type="cofactor">
    <cofactor evidence="1">
        <name>Co(2+)</name>
        <dbReference type="ChEBI" id="CHEBI:48828"/>
    </cofactor>
</comment>
<dbReference type="OrthoDB" id="407355at2759"/>
<evidence type="ECO:0000256" key="4">
    <source>
        <dbReference type="ARBA" id="ARBA00022801"/>
    </source>
</evidence>
<evidence type="ECO:0000256" key="2">
    <source>
        <dbReference type="ARBA" id="ARBA00022723"/>
    </source>
</evidence>
<evidence type="ECO:0000313" key="9">
    <source>
        <dbReference type="Proteomes" id="UP000193648"/>
    </source>
</evidence>
<dbReference type="InterPro" id="IPR002509">
    <property type="entry name" value="NODB_dom"/>
</dbReference>
<dbReference type="RefSeq" id="XP_021876531.1">
    <property type="nucleotide sequence ID" value="XM_022022272.1"/>
</dbReference>
<dbReference type="Pfam" id="PF01522">
    <property type="entry name" value="Polysacc_deac_1"/>
    <property type="match status" value="1"/>
</dbReference>
<protein>
    <submittedName>
        <fullName evidence="8">Polysaccharide deacetylase</fullName>
    </submittedName>
</protein>
<dbReference type="PANTHER" id="PTHR46471:SF2">
    <property type="entry name" value="CHITIN DEACETYLASE-RELATED"/>
    <property type="match status" value="1"/>
</dbReference>
<dbReference type="InterPro" id="IPR011330">
    <property type="entry name" value="Glyco_hydro/deAcase_b/a-brl"/>
</dbReference>
<evidence type="ECO:0000256" key="6">
    <source>
        <dbReference type="SAM" id="SignalP"/>
    </source>
</evidence>
<name>A0A1Y2G8V0_9FUNG</name>
<keyword evidence="3 6" id="KW-0732">Signal</keyword>
<reference evidence="8 9" key="1">
    <citation type="submission" date="2016-07" db="EMBL/GenBank/DDBJ databases">
        <title>Pervasive Adenine N6-methylation of Active Genes in Fungi.</title>
        <authorList>
            <consortium name="DOE Joint Genome Institute"/>
            <person name="Mondo S.J."/>
            <person name="Dannebaum R.O."/>
            <person name="Kuo R.C."/>
            <person name="Labutti K."/>
            <person name="Haridas S."/>
            <person name="Kuo A."/>
            <person name="Salamov A."/>
            <person name="Ahrendt S.R."/>
            <person name="Lipzen A."/>
            <person name="Sullivan W."/>
            <person name="Andreopoulos W.B."/>
            <person name="Clum A."/>
            <person name="Lindquist E."/>
            <person name="Daum C."/>
            <person name="Ramamoorthy G.K."/>
            <person name="Gryganskyi A."/>
            <person name="Culley D."/>
            <person name="Magnuson J.K."/>
            <person name="James T.Y."/>
            <person name="O'Malley M.A."/>
            <person name="Stajich J.E."/>
            <person name="Spatafora J.W."/>
            <person name="Visel A."/>
            <person name="Grigoriev I.V."/>
        </authorList>
    </citation>
    <scope>NUCLEOTIDE SEQUENCE [LARGE SCALE GENOMIC DNA]</scope>
    <source>
        <strain evidence="8 9">NRRL 3116</strain>
    </source>
</reference>
<comment type="caution">
    <text evidence="8">The sequence shown here is derived from an EMBL/GenBank/DDBJ whole genome shotgun (WGS) entry which is preliminary data.</text>
</comment>
<feature type="signal peptide" evidence="6">
    <location>
        <begin position="1"/>
        <end position="21"/>
    </location>
</feature>
<feature type="chain" id="PRO_5013277038" evidence="6">
    <location>
        <begin position="22"/>
        <end position="258"/>
    </location>
</feature>
<dbReference type="GO" id="GO:0046872">
    <property type="term" value="F:metal ion binding"/>
    <property type="evidence" value="ECO:0007669"/>
    <property type="project" value="UniProtKB-KW"/>
</dbReference>
<evidence type="ECO:0000313" key="8">
    <source>
        <dbReference type="EMBL" id="ORZ04423.1"/>
    </source>
</evidence>
<organism evidence="8 9">
    <name type="scientific">Lobosporangium transversale</name>
    <dbReference type="NCBI Taxonomy" id="64571"/>
    <lineage>
        <taxon>Eukaryota</taxon>
        <taxon>Fungi</taxon>
        <taxon>Fungi incertae sedis</taxon>
        <taxon>Mucoromycota</taxon>
        <taxon>Mortierellomycotina</taxon>
        <taxon>Mortierellomycetes</taxon>
        <taxon>Mortierellales</taxon>
        <taxon>Mortierellaceae</taxon>
        <taxon>Lobosporangium</taxon>
    </lineage>
</organism>
<dbReference type="PROSITE" id="PS51677">
    <property type="entry name" value="NODB"/>
    <property type="match status" value="1"/>
</dbReference>
<dbReference type="GeneID" id="33564116"/>
<keyword evidence="9" id="KW-1185">Reference proteome</keyword>
<dbReference type="InParanoid" id="A0A1Y2G8V0"/>
<dbReference type="STRING" id="64571.A0A1Y2G8V0"/>
<gene>
    <name evidence="8" type="ORF">BCR41DRAFT_342060</name>
</gene>
<evidence type="ECO:0000256" key="1">
    <source>
        <dbReference type="ARBA" id="ARBA00001941"/>
    </source>
</evidence>
<evidence type="ECO:0000256" key="5">
    <source>
        <dbReference type="ARBA" id="ARBA00023277"/>
    </source>
</evidence>
<dbReference type="SUPFAM" id="SSF88713">
    <property type="entry name" value="Glycoside hydrolase/deacetylase"/>
    <property type="match status" value="1"/>
</dbReference>
<dbReference type="EMBL" id="MCFF01000057">
    <property type="protein sequence ID" value="ORZ04423.1"/>
    <property type="molecule type" value="Genomic_DNA"/>
</dbReference>
<dbReference type="CDD" id="cd10951">
    <property type="entry name" value="CE4_ClCDA_like"/>
    <property type="match status" value="1"/>
</dbReference>
<evidence type="ECO:0000259" key="7">
    <source>
        <dbReference type="PROSITE" id="PS51677"/>
    </source>
</evidence>
<keyword evidence="5" id="KW-0119">Carbohydrate metabolism</keyword>
<dbReference type="GO" id="GO:0005975">
    <property type="term" value="P:carbohydrate metabolic process"/>
    <property type="evidence" value="ECO:0007669"/>
    <property type="project" value="InterPro"/>
</dbReference>
<dbReference type="GO" id="GO:0016810">
    <property type="term" value="F:hydrolase activity, acting on carbon-nitrogen (but not peptide) bonds"/>
    <property type="evidence" value="ECO:0007669"/>
    <property type="project" value="InterPro"/>
</dbReference>
<dbReference type="Proteomes" id="UP000193648">
    <property type="component" value="Unassembled WGS sequence"/>
</dbReference>